<dbReference type="GeneID" id="93591507"/>
<dbReference type="VEuPathDB" id="FungiDB:DFL_009196"/>
<feature type="signal peptide" evidence="1">
    <location>
        <begin position="1"/>
        <end position="19"/>
    </location>
</feature>
<accession>A0A436ZQY2</accession>
<dbReference type="Proteomes" id="UP000283090">
    <property type="component" value="Unassembled WGS sequence"/>
</dbReference>
<evidence type="ECO:0000313" key="2">
    <source>
        <dbReference type="EMBL" id="RVD81330.1"/>
    </source>
</evidence>
<dbReference type="RefSeq" id="XP_067486874.1">
    <property type="nucleotide sequence ID" value="XM_067639046.1"/>
</dbReference>
<evidence type="ECO:0000313" key="3">
    <source>
        <dbReference type="Proteomes" id="UP000283090"/>
    </source>
</evidence>
<proteinExistence type="predicted"/>
<protein>
    <submittedName>
        <fullName evidence="2">Uncharacterized protein</fullName>
    </submittedName>
</protein>
<name>A0A436ZQY2_ARTFL</name>
<sequence>MKTFFTAIILGIFAITAYARDADVETTTGTHKPTETHAPTTLLAKTTSTTSLTPRPTCDVRMFRIDCPETPDPCCTRLCLDASSSGLFCADDWEDVGEGVQCESCIETTSSSSSSEVTVPTGVAAFAAVGGM</sequence>
<dbReference type="EMBL" id="SAEB01000012">
    <property type="protein sequence ID" value="RVD81330.1"/>
    <property type="molecule type" value="Genomic_DNA"/>
</dbReference>
<keyword evidence="1" id="KW-0732">Signal</keyword>
<gene>
    <name evidence="2" type="ORF">DFL_009196</name>
</gene>
<evidence type="ECO:0000256" key="1">
    <source>
        <dbReference type="SAM" id="SignalP"/>
    </source>
</evidence>
<dbReference type="AlphaFoldDB" id="A0A436ZQY2"/>
<dbReference type="OrthoDB" id="5417485at2759"/>
<keyword evidence="3" id="KW-1185">Reference proteome</keyword>
<organism evidence="2 3">
    <name type="scientific">Arthrobotrys flagrans</name>
    <name type="common">Nematode-trapping fungus</name>
    <name type="synonym">Trichothecium flagrans</name>
    <dbReference type="NCBI Taxonomy" id="97331"/>
    <lineage>
        <taxon>Eukaryota</taxon>
        <taxon>Fungi</taxon>
        <taxon>Dikarya</taxon>
        <taxon>Ascomycota</taxon>
        <taxon>Pezizomycotina</taxon>
        <taxon>Orbiliomycetes</taxon>
        <taxon>Orbiliales</taxon>
        <taxon>Orbiliaceae</taxon>
        <taxon>Arthrobotrys</taxon>
    </lineage>
</organism>
<comment type="caution">
    <text evidence="2">The sequence shown here is derived from an EMBL/GenBank/DDBJ whole genome shotgun (WGS) entry which is preliminary data.</text>
</comment>
<reference evidence="2 3" key="1">
    <citation type="submission" date="2019-01" db="EMBL/GenBank/DDBJ databases">
        <title>Intercellular communication is required for trap formation in the nematode-trapping fungus Duddingtonia flagrans.</title>
        <authorList>
            <person name="Youssar L."/>
            <person name="Wernet V."/>
            <person name="Hensel N."/>
            <person name="Hildebrandt H.-G."/>
            <person name="Fischer R."/>
        </authorList>
    </citation>
    <scope>NUCLEOTIDE SEQUENCE [LARGE SCALE GENOMIC DNA]</scope>
    <source>
        <strain evidence="2 3">CBS H-5679</strain>
    </source>
</reference>
<feature type="chain" id="PRO_5019274406" evidence="1">
    <location>
        <begin position="20"/>
        <end position="132"/>
    </location>
</feature>